<evidence type="ECO:0000313" key="1">
    <source>
        <dbReference type="EMBL" id="JAE01058.1"/>
    </source>
</evidence>
<reference evidence="1" key="2">
    <citation type="journal article" date="2015" name="Data Brief">
        <title>Shoot transcriptome of the giant reed, Arundo donax.</title>
        <authorList>
            <person name="Barrero R.A."/>
            <person name="Guerrero F.D."/>
            <person name="Moolhuijzen P."/>
            <person name="Goolsby J.A."/>
            <person name="Tidwell J."/>
            <person name="Bellgard S.E."/>
            <person name="Bellgard M.I."/>
        </authorList>
    </citation>
    <scope>NUCLEOTIDE SEQUENCE</scope>
    <source>
        <tissue evidence="1">Shoot tissue taken approximately 20 cm above the soil surface</tissue>
    </source>
</reference>
<reference evidence="1" key="1">
    <citation type="submission" date="2014-09" db="EMBL/GenBank/DDBJ databases">
        <authorList>
            <person name="Magalhaes I.L.F."/>
            <person name="Oliveira U."/>
            <person name="Santos F.R."/>
            <person name="Vidigal T.H.D.A."/>
            <person name="Brescovit A.D."/>
            <person name="Santos A.J."/>
        </authorList>
    </citation>
    <scope>NUCLEOTIDE SEQUENCE</scope>
    <source>
        <tissue evidence="1">Shoot tissue taken approximately 20 cm above the soil surface</tissue>
    </source>
</reference>
<organism evidence="1">
    <name type="scientific">Arundo donax</name>
    <name type="common">Giant reed</name>
    <name type="synonym">Donax arundinaceus</name>
    <dbReference type="NCBI Taxonomy" id="35708"/>
    <lineage>
        <taxon>Eukaryota</taxon>
        <taxon>Viridiplantae</taxon>
        <taxon>Streptophyta</taxon>
        <taxon>Embryophyta</taxon>
        <taxon>Tracheophyta</taxon>
        <taxon>Spermatophyta</taxon>
        <taxon>Magnoliopsida</taxon>
        <taxon>Liliopsida</taxon>
        <taxon>Poales</taxon>
        <taxon>Poaceae</taxon>
        <taxon>PACMAD clade</taxon>
        <taxon>Arundinoideae</taxon>
        <taxon>Arundineae</taxon>
        <taxon>Arundo</taxon>
    </lineage>
</organism>
<proteinExistence type="predicted"/>
<name>A0A0A9EYG1_ARUDO</name>
<accession>A0A0A9EYG1</accession>
<protein>
    <submittedName>
        <fullName evidence="1">Uncharacterized protein</fullName>
    </submittedName>
</protein>
<sequence>MIGLSHPGYNVVEYEPSRGQGRINPSIVRIPLTVRRRMHTQLCCNKLMIQQYGALLISRHSL</sequence>
<dbReference type="EMBL" id="GBRH01196838">
    <property type="protein sequence ID" value="JAE01058.1"/>
    <property type="molecule type" value="Transcribed_RNA"/>
</dbReference>
<dbReference type="AlphaFoldDB" id="A0A0A9EYG1"/>